<name>A0A6J6V672_9ZZZZ</name>
<dbReference type="PANTHER" id="PTHR31793:SF24">
    <property type="entry name" value="LONG-CHAIN ACYL-COA THIOESTERASE FADM"/>
    <property type="match status" value="1"/>
</dbReference>
<protein>
    <submittedName>
        <fullName evidence="2">Unannotated protein</fullName>
    </submittedName>
</protein>
<sequence length="306" mass="34513">MVGIGTGGLWEHLRVRHVYECPVRWADLDLLGHVNNVAYVDFLQEARADLFRSHRSGLRAPELEEGLVVVSTQVRYRESMLLRFEPVRVEVWVVEVRAASFTLAYEVFDERPDGTRAVYCTATTVMAPYVFAEERPRRLTAEEKQALEQHRDEGAAPEPRPWASPHRTEVGHYPVHVRFSDVDVYGHVNNVTYVEYFQEARIAALARLWGEVPAGSGRTSVVVAQAEIDHLVPMLHRPEPYDAFTQVVHVGNTSVVVETEVVDRSGPNEVRHARARVVLVFVDDDGRPRRPEESVRAPLVAAVAPA</sequence>
<reference evidence="2" key="1">
    <citation type="submission" date="2020-05" db="EMBL/GenBank/DDBJ databases">
        <authorList>
            <person name="Chiriac C."/>
            <person name="Salcher M."/>
            <person name="Ghai R."/>
            <person name="Kavagutti S V."/>
        </authorList>
    </citation>
    <scope>NUCLEOTIDE SEQUENCE</scope>
</reference>
<dbReference type="PANTHER" id="PTHR31793">
    <property type="entry name" value="4-HYDROXYBENZOYL-COA THIOESTERASE FAMILY MEMBER"/>
    <property type="match status" value="1"/>
</dbReference>
<dbReference type="Pfam" id="PF13279">
    <property type="entry name" value="4HBT_2"/>
    <property type="match status" value="2"/>
</dbReference>
<feature type="region of interest" description="Disordered" evidence="1">
    <location>
        <begin position="143"/>
        <end position="167"/>
    </location>
</feature>
<dbReference type="InterPro" id="IPR050563">
    <property type="entry name" value="4-hydroxybenzoyl-CoA_TE"/>
</dbReference>
<dbReference type="CDD" id="cd00586">
    <property type="entry name" value="4HBT"/>
    <property type="match status" value="2"/>
</dbReference>
<dbReference type="AlphaFoldDB" id="A0A6J6V672"/>
<dbReference type="InterPro" id="IPR029069">
    <property type="entry name" value="HotDog_dom_sf"/>
</dbReference>
<gene>
    <name evidence="2" type="ORF">UFOPK2761_03054</name>
</gene>
<organism evidence="2">
    <name type="scientific">freshwater metagenome</name>
    <dbReference type="NCBI Taxonomy" id="449393"/>
    <lineage>
        <taxon>unclassified sequences</taxon>
        <taxon>metagenomes</taxon>
        <taxon>ecological metagenomes</taxon>
    </lineage>
</organism>
<accession>A0A6J6V672</accession>
<dbReference type="Gene3D" id="3.10.129.10">
    <property type="entry name" value="Hotdog Thioesterase"/>
    <property type="match status" value="2"/>
</dbReference>
<proteinExistence type="predicted"/>
<evidence type="ECO:0000256" key="1">
    <source>
        <dbReference type="SAM" id="MobiDB-lite"/>
    </source>
</evidence>
<dbReference type="SUPFAM" id="SSF54637">
    <property type="entry name" value="Thioesterase/thiol ester dehydrase-isomerase"/>
    <property type="match status" value="2"/>
</dbReference>
<feature type="compositionally biased region" description="Basic and acidic residues" evidence="1">
    <location>
        <begin position="143"/>
        <end position="154"/>
    </location>
</feature>
<dbReference type="GO" id="GO:0047617">
    <property type="term" value="F:fatty acyl-CoA hydrolase activity"/>
    <property type="evidence" value="ECO:0007669"/>
    <property type="project" value="TreeGrafter"/>
</dbReference>
<dbReference type="EMBL" id="CAEZYQ010000034">
    <property type="protein sequence ID" value="CAB4765997.1"/>
    <property type="molecule type" value="Genomic_DNA"/>
</dbReference>
<evidence type="ECO:0000313" key="2">
    <source>
        <dbReference type="EMBL" id="CAB4765997.1"/>
    </source>
</evidence>